<feature type="domain" description="Transglutaminase-like" evidence="2">
    <location>
        <begin position="91"/>
        <end position="141"/>
    </location>
</feature>
<dbReference type="STRING" id="284040.UK15_27485"/>
<dbReference type="EMBL" id="JYJH01000023">
    <property type="protein sequence ID" value="KJK36298.1"/>
    <property type="molecule type" value="Genomic_DNA"/>
</dbReference>
<proteinExistence type="predicted"/>
<evidence type="ECO:0000313" key="3">
    <source>
        <dbReference type="EMBL" id="KJK36298.1"/>
    </source>
</evidence>
<evidence type="ECO:0000259" key="2">
    <source>
        <dbReference type="Pfam" id="PF01841"/>
    </source>
</evidence>
<gene>
    <name evidence="3" type="ORF">UK15_27485</name>
</gene>
<dbReference type="Proteomes" id="UP000034786">
    <property type="component" value="Unassembled WGS sequence"/>
</dbReference>
<dbReference type="Pfam" id="PF01841">
    <property type="entry name" value="Transglut_core"/>
    <property type="match status" value="1"/>
</dbReference>
<protein>
    <recommendedName>
        <fullName evidence="2">Transglutaminase-like domain-containing protein</fullName>
    </recommendedName>
</protein>
<feature type="region of interest" description="Disordered" evidence="1">
    <location>
        <begin position="1"/>
        <end position="25"/>
    </location>
</feature>
<dbReference type="SUPFAM" id="SSF54001">
    <property type="entry name" value="Cysteine proteinases"/>
    <property type="match status" value="1"/>
</dbReference>
<dbReference type="RefSeq" id="WP_031133908.1">
    <property type="nucleotide sequence ID" value="NZ_JYJH01000023.1"/>
</dbReference>
<organism evidence="3 4">
    <name type="scientific">Streptomyces variegatus</name>
    <dbReference type="NCBI Taxonomy" id="284040"/>
    <lineage>
        <taxon>Bacteria</taxon>
        <taxon>Bacillati</taxon>
        <taxon>Actinomycetota</taxon>
        <taxon>Actinomycetes</taxon>
        <taxon>Kitasatosporales</taxon>
        <taxon>Streptomycetaceae</taxon>
        <taxon>Streptomyces</taxon>
    </lineage>
</organism>
<evidence type="ECO:0000313" key="4">
    <source>
        <dbReference type="Proteomes" id="UP000034786"/>
    </source>
</evidence>
<evidence type="ECO:0000256" key="1">
    <source>
        <dbReference type="SAM" id="MobiDB-lite"/>
    </source>
</evidence>
<accession>A0A0M2GFM5</accession>
<reference evidence="4" key="1">
    <citation type="submission" date="2015-02" db="EMBL/GenBank/DDBJ databases">
        <authorList>
            <person name="Ju K.-S."/>
            <person name="Doroghazi J.R."/>
            <person name="Metcalf W."/>
        </authorList>
    </citation>
    <scope>NUCLEOTIDE SEQUENCE [LARGE SCALE GENOMIC DNA]</scope>
    <source>
        <strain evidence="4">NRRL B-16380</strain>
    </source>
</reference>
<dbReference type="Gene3D" id="3.10.620.30">
    <property type="match status" value="1"/>
</dbReference>
<dbReference type="InterPro" id="IPR038765">
    <property type="entry name" value="Papain-like_cys_pep_sf"/>
</dbReference>
<keyword evidence="4" id="KW-1185">Reference proteome</keyword>
<name>A0A0M2GFM5_9ACTN</name>
<dbReference type="AlphaFoldDB" id="A0A0M2GFM5"/>
<comment type="caution">
    <text evidence="3">The sequence shown here is derived from an EMBL/GenBank/DDBJ whole genome shotgun (WGS) entry which is preliminary data.</text>
</comment>
<dbReference type="PATRIC" id="fig|284040.3.peg.3877"/>
<dbReference type="InterPro" id="IPR002931">
    <property type="entry name" value="Transglutaminase-like"/>
</dbReference>
<sequence>MNEDFSSRQTPYSDPGNLDTTGLPREPRRLAAVVRGLIIHQGEGGLLGYAVPEERLHHDAESRYVTEILRILRERGDTALTEPRAPGGRFVGTCRDFSLLLCSLLRATGTPARLRCGFATYFVDGWYEDHWVTEYRAPDGGLRLADAQVFSGYDVPFDPMDVPRDAFLVAGDVWRACRRGRVDPRTCGFSAGEGLRGLWFVRGNVLRDLAALNGVELLPWDGWDPQLRKGAPLTEDDLAAADAVAAARSEDAWRRLFADPRLSVPAGIISYSPRLGDRRVTLPVR</sequence>